<reference evidence="4 5" key="1">
    <citation type="journal article" date="1995" name="DNA Res.">
        <title>Sequence analysis of the genome of the unicellular cyanobacterium Synechocystis sp. strain PCC6803. I. Sequence features in the 1 Mb region from map positions 64% to 92% of the genome.</title>
        <authorList>
            <person name="Kaneko T."/>
            <person name="Tanaka A."/>
            <person name="Sato S."/>
            <person name="Kotani H."/>
            <person name="Sazuka T."/>
            <person name="Miyajima N."/>
            <person name="Sugiura M."/>
            <person name="Tabata S."/>
        </authorList>
    </citation>
    <scope>NUCLEOTIDE SEQUENCE [LARGE SCALE GENOMIC DNA]</scope>
    <source>
        <strain evidence="5">ATCC 27184 / PCC 6803 / Kazusa</strain>
    </source>
</reference>
<dbReference type="IntAct" id="P73005">
    <property type="interactions" value="2"/>
</dbReference>
<dbReference type="EMBL" id="BA000022">
    <property type="protein sequence ID" value="BAA17025.1"/>
    <property type="molecule type" value="Genomic_DNA"/>
</dbReference>
<keyword evidence="5" id="KW-1185">Reference proteome</keyword>
<dbReference type="InterPro" id="IPR001789">
    <property type="entry name" value="Sig_transdc_resp-reg_receiver"/>
</dbReference>
<dbReference type="Pfam" id="PF00072">
    <property type="entry name" value="Response_reg"/>
    <property type="match status" value="1"/>
</dbReference>
<dbReference type="STRING" id="1148.gene:10497886"/>
<proteinExistence type="predicted"/>
<dbReference type="PROSITE" id="PS50110">
    <property type="entry name" value="RESPONSE_REGULATORY"/>
    <property type="match status" value="1"/>
</dbReference>
<protein>
    <submittedName>
        <fullName evidence="4">PatA subfamily</fullName>
    </submittedName>
</protein>
<dbReference type="Proteomes" id="UP000001425">
    <property type="component" value="Chromosome"/>
</dbReference>
<dbReference type="SUPFAM" id="SSF52172">
    <property type="entry name" value="CheY-like"/>
    <property type="match status" value="1"/>
</dbReference>
<dbReference type="PANTHER" id="PTHR44591">
    <property type="entry name" value="STRESS RESPONSE REGULATOR PROTEIN 1"/>
    <property type="match status" value="1"/>
</dbReference>
<dbReference type="PIRSF" id="PIRSF005897">
    <property type="entry name" value="RR_PatA"/>
    <property type="match status" value="1"/>
</dbReference>
<dbReference type="EnsemblBacteria" id="BAA17025">
    <property type="protein sequence ID" value="BAA17025"/>
    <property type="gene ID" value="BAA17025"/>
</dbReference>
<dbReference type="AlphaFoldDB" id="P73005"/>
<dbReference type="eggNOG" id="COG0745">
    <property type="taxonomic scope" value="Bacteria"/>
</dbReference>
<accession>P73005</accession>
<evidence type="ECO:0000313" key="4">
    <source>
        <dbReference type="EMBL" id="BAA17025.1"/>
    </source>
</evidence>
<evidence type="ECO:0000256" key="2">
    <source>
        <dbReference type="PROSITE-ProRule" id="PRU00169"/>
    </source>
</evidence>
<evidence type="ECO:0000256" key="1">
    <source>
        <dbReference type="ARBA" id="ARBA00022553"/>
    </source>
</evidence>
<dbReference type="PaxDb" id="1148-1652100"/>
<dbReference type="InterPro" id="IPR050595">
    <property type="entry name" value="Bact_response_regulator"/>
</dbReference>
<reference evidence="4 5" key="2">
    <citation type="journal article" date="1996" name="DNA Res.">
        <title>Sequence analysis of the genome of the unicellular cyanobacterium Synechocystis sp. strain PCC6803. II. Sequence determination of the entire genome and assignment of potential protein-coding regions.</title>
        <authorList>
            <person name="Kaneko T."/>
            <person name="Sato S."/>
            <person name="Kotani H."/>
            <person name="Tanaka A."/>
            <person name="Asamizu E."/>
            <person name="Nakamura Y."/>
            <person name="Miyajima N."/>
            <person name="Hirosawa M."/>
            <person name="Sugiura M."/>
            <person name="Sasamoto S."/>
            <person name="Kimura T."/>
            <person name="Hosouchi T."/>
            <person name="Matsuno A."/>
            <person name="Muraki A."/>
            <person name="Nakazaki N."/>
            <person name="Naruo K."/>
            <person name="Okumura S."/>
            <person name="Shimpo S."/>
            <person name="Takeuchi C."/>
            <person name="Wada T."/>
            <person name="Watanabe A."/>
            <person name="Yamada M."/>
            <person name="Yasuda M."/>
            <person name="Tabata S."/>
        </authorList>
    </citation>
    <scope>NUCLEOTIDE SEQUENCE [LARGE SCALE GENOMIC DNA]</scope>
    <source>
        <strain evidence="5">ATCC 27184 / PCC 6803 / Kazusa</strain>
    </source>
</reference>
<keyword evidence="1 2" id="KW-0597">Phosphoprotein</keyword>
<dbReference type="KEGG" id="syn:slr1041"/>
<dbReference type="InterPro" id="IPR011006">
    <property type="entry name" value="CheY-like_superfamily"/>
</dbReference>
<feature type="modified residue" description="4-aspartylphosphate" evidence="2">
    <location>
        <position position="318"/>
    </location>
</feature>
<dbReference type="GO" id="GO:0000156">
    <property type="term" value="F:phosphorelay response regulator activity"/>
    <property type="evidence" value="ECO:0000318"/>
    <property type="project" value="GO_Central"/>
</dbReference>
<evidence type="ECO:0000313" key="5">
    <source>
        <dbReference type="Proteomes" id="UP000001425"/>
    </source>
</evidence>
<dbReference type="Gene3D" id="3.40.50.2300">
    <property type="match status" value="1"/>
</dbReference>
<dbReference type="InParanoid" id="P73005"/>
<dbReference type="PhylomeDB" id="P73005"/>
<feature type="domain" description="Response regulatory" evidence="3">
    <location>
        <begin position="267"/>
        <end position="385"/>
    </location>
</feature>
<dbReference type="PIR" id="S74985">
    <property type="entry name" value="S74985"/>
</dbReference>
<dbReference type="InterPro" id="IPR025497">
    <property type="entry name" value="PatA-like_N"/>
</dbReference>
<dbReference type="InterPro" id="IPR024186">
    <property type="entry name" value="Sig_transdc_resp-reg_PatA"/>
</dbReference>
<dbReference type="PANTHER" id="PTHR44591:SF3">
    <property type="entry name" value="RESPONSE REGULATORY DOMAIN-CONTAINING PROTEIN"/>
    <property type="match status" value="1"/>
</dbReference>
<dbReference type="Pfam" id="PF14332">
    <property type="entry name" value="DUF4388"/>
    <property type="match status" value="1"/>
</dbReference>
<dbReference type="GO" id="GO:0000160">
    <property type="term" value="P:phosphorelay signal transduction system"/>
    <property type="evidence" value="ECO:0000318"/>
    <property type="project" value="GO_Central"/>
</dbReference>
<dbReference type="SMART" id="SM00448">
    <property type="entry name" value="REC"/>
    <property type="match status" value="1"/>
</dbReference>
<evidence type="ECO:0000259" key="3">
    <source>
        <dbReference type="PROSITE" id="PS50110"/>
    </source>
</evidence>
<organism evidence="4 5">
    <name type="scientific">Synechocystis sp. (strain ATCC 27184 / PCC 6803 / Kazusa)</name>
    <dbReference type="NCBI Taxonomy" id="1111708"/>
    <lineage>
        <taxon>Bacteria</taxon>
        <taxon>Bacillati</taxon>
        <taxon>Cyanobacteriota</taxon>
        <taxon>Cyanophyceae</taxon>
        <taxon>Synechococcales</taxon>
        <taxon>Merismopediaceae</taxon>
        <taxon>Synechocystis</taxon>
    </lineage>
</organism>
<name>P73005_SYNY3</name>
<sequence length="388" mass="43924">MQGTLNEIDLRSILRLIELGQRTGQLFVEVYPHQSCGRVLLDKVGYWFFFFVDGKLVYAADQDCGNLRRLQDYLRHHDIAIPLGEMELESLALNHIPEYACLWQLLSKNILTPAQAHRIVLGMVQEVLFDVLSLRQGNFVFALGSALEPPLTSFAITPLLTHVGQQIQAWKQLYLRIQSPDQPVAIAKDPELASKIPAKFAQHFRSWTDGAIPLRQISRYLQKNLPAIAHGLYPYIESGAIEIFPAHESQGENGSAWETLTDHTIHKVVCLDDDYAIGKQIELFLTNQNPNCEVVVLQDPLQAMTTLLTLQPDLILCDITMPHLDGYEICRMVRHAQHLRAIPIIMLTGKEAYLDRLLARMAGATDYLTKPFTQKELISLVESYCKKS</sequence>
<gene>
    <name evidence="4" type="ordered locus">slr1041</name>
</gene>